<keyword evidence="3 9" id="KW-0813">Transport</keyword>
<evidence type="ECO:0000256" key="10">
    <source>
        <dbReference type="SAM" id="Coils"/>
    </source>
</evidence>
<accession>A0AA92H7M3</accession>
<dbReference type="InterPro" id="IPR010129">
    <property type="entry name" value="T1SS_HlyD"/>
</dbReference>
<name>A0AA92H7M3_RHIRH</name>
<dbReference type="InterPro" id="IPR058982">
    <property type="entry name" value="Beta-barrel_AprE"/>
</dbReference>
<evidence type="ECO:0000256" key="1">
    <source>
        <dbReference type="ARBA" id="ARBA00004377"/>
    </source>
</evidence>
<evidence type="ECO:0000259" key="12">
    <source>
        <dbReference type="Pfam" id="PF26002"/>
    </source>
</evidence>
<dbReference type="Pfam" id="PF26002">
    <property type="entry name" value="Beta-barrel_AprE"/>
    <property type="match status" value="1"/>
</dbReference>
<keyword evidence="5 9" id="KW-0997">Cell inner membrane</keyword>
<dbReference type="EMBL" id="QDFR01000009">
    <property type="protein sequence ID" value="PVE50820.1"/>
    <property type="molecule type" value="Genomic_DNA"/>
</dbReference>
<dbReference type="RefSeq" id="WP_113265087.1">
    <property type="nucleotide sequence ID" value="NZ_QDFR01000009.1"/>
</dbReference>
<evidence type="ECO:0000256" key="5">
    <source>
        <dbReference type="ARBA" id="ARBA00022519"/>
    </source>
</evidence>
<protein>
    <recommendedName>
        <fullName evidence="9">Membrane fusion protein (MFP) family protein</fullName>
    </recommendedName>
</protein>
<dbReference type="InterPro" id="IPR058781">
    <property type="entry name" value="HH_AprE-like"/>
</dbReference>
<reference evidence="13 14" key="1">
    <citation type="submission" date="2018-04" db="EMBL/GenBank/DDBJ databases">
        <authorList>
            <person name="Hagen T."/>
        </authorList>
    </citation>
    <scope>NUCLEOTIDE SEQUENCE [LARGE SCALE GENOMIC DNA]</scope>
    <source>
        <strain evidence="13 14">TPD7009</strain>
    </source>
</reference>
<keyword evidence="8" id="KW-0472">Membrane</keyword>
<evidence type="ECO:0000256" key="8">
    <source>
        <dbReference type="ARBA" id="ARBA00023136"/>
    </source>
</evidence>
<keyword evidence="6" id="KW-0812">Transmembrane</keyword>
<evidence type="ECO:0000313" key="14">
    <source>
        <dbReference type="Proteomes" id="UP000244335"/>
    </source>
</evidence>
<proteinExistence type="inferred from homology"/>
<evidence type="ECO:0000256" key="2">
    <source>
        <dbReference type="ARBA" id="ARBA00009477"/>
    </source>
</evidence>
<feature type="coiled-coil region" evidence="10">
    <location>
        <begin position="151"/>
        <end position="178"/>
    </location>
</feature>
<feature type="domain" description="AprE-like beta-barrel" evidence="12">
    <location>
        <begin position="322"/>
        <end position="410"/>
    </location>
</feature>
<sequence>MNDNANSLTSIKRHVLIVGLLGAVLVFGIGGWAATASLSGAVVGDGMVIIDENVKKIQHLTGGIVSELVVKEGDHVQAGDLLLRLDATSIRASLGIINSSLAQLYARRSRLIAERSGATEFTVNDVDLNGLEPDADLNLVEGEVRLFTSRVASLAGMRRQLEERKNQLSAEIEGDTIQLQSIDDGAKLVGQELDASEELYRQKLVTLQKVNSLRRQKVELSGNRGERLASRAQAQGKISEIDLQILQLDEDRRSEIAKDLADTEGKIAEFEERQVAGKDQLRRLDIRAPLDGKIYQLAVHTVGGVINPGEPLMLLAPDQRALTVEARIAARSIDQITLGQQVDIRFTAFDQKTTPEVTGNVTSVSPDIIIDQKSGQSYYAVRVVPNIESLENLNGKSLYPGMPAEVFIKTADRQALSYFAKPLTDQMKHAFREE</sequence>
<dbReference type="Gene3D" id="2.40.30.170">
    <property type="match status" value="1"/>
</dbReference>
<keyword evidence="7" id="KW-1133">Transmembrane helix</keyword>
<dbReference type="Pfam" id="PF25994">
    <property type="entry name" value="HH_AprE"/>
    <property type="match status" value="1"/>
</dbReference>
<evidence type="ECO:0000256" key="7">
    <source>
        <dbReference type="ARBA" id="ARBA00022989"/>
    </source>
</evidence>
<evidence type="ECO:0000256" key="9">
    <source>
        <dbReference type="RuleBase" id="RU365093"/>
    </source>
</evidence>
<dbReference type="AlphaFoldDB" id="A0AA92H7M3"/>
<evidence type="ECO:0000256" key="4">
    <source>
        <dbReference type="ARBA" id="ARBA00022475"/>
    </source>
</evidence>
<dbReference type="Proteomes" id="UP000244335">
    <property type="component" value="Unassembled WGS sequence"/>
</dbReference>
<comment type="similarity">
    <text evidence="2 9">Belongs to the membrane fusion protein (MFP) (TC 8.A.1) family.</text>
</comment>
<organism evidence="13 14">
    <name type="scientific">Rhizobium rhizogenes</name>
    <name type="common">Agrobacterium rhizogenes</name>
    <dbReference type="NCBI Taxonomy" id="359"/>
    <lineage>
        <taxon>Bacteria</taxon>
        <taxon>Pseudomonadati</taxon>
        <taxon>Pseudomonadota</taxon>
        <taxon>Alphaproteobacteria</taxon>
        <taxon>Hyphomicrobiales</taxon>
        <taxon>Rhizobiaceae</taxon>
        <taxon>Rhizobium/Agrobacterium group</taxon>
        <taxon>Rhizobium</taxon>
    </lineage>
</organism>
<dbReference type="GO" id="GO:0015031">
    <property type="term" value="P:protein transport"/>
    <property type="evidence" value="ECO:0007669"/>
    <property type="project" value="InterPro"/>
</dbReference>
<dbReference type="Gene3D" id="2.40.50.100">
    <property type="match status" value="1"/>
</dbReference>
<dbReference type="PANTHER" id="PTHR30386">
    <property type="entry name" value="MEMBRANE FUSION SUBUNIT OF EMRAB-TOLC MULTIDRUG EFFLUX PUMP"/>
    <property type="match status" value="1"/>
</dbReference>
<feature type="domain" description="AprE-like long alpha-helical hairpin" evidence="11">
    <location>
        <begin position="91"/>
        <end position="280"/>
    </location>
</feature>
<evidence type="ECO:0000259" key="11">
    <source>
        <dbReference type="Pfam" id="PF25994"/>
    </source>
</evidence>
<gene>
    <name evidence="13" type="ORF">DC430_19835</name>
</gene>
<comment type="caution">
    <text evidence="13">The sequence shown here is derived from an EMBL/GenBank/DDBJ whole genome shotgun (WGS) entry which is preliminary data.</text>
</comment>
<evidence type="ECO:0000256" key="6">
    <source>
        <dbReference type="ARBA" id="ARBA00022692"/>
    </source>
</evidence>
<keyword evidence="4 9" id="KW-1003">Cell membrane</keyword>
<evidence type="ECO:0000256" key="3">
    <source>
        <dbReference type="ARBA" id="ARBA00022448"/>
    </source>
</evidence>
<evidence type="ECO:0000313" key="13">
    <source>
        <dbReference type="EMBL" id="PVE50820.1"/>
    </source>
</evidence>
<keyword evidence="10" id="KW-0175">Coiled coil</keyword>
<dbReference type="NCBIfam" id="TIGR01843">
    <property type="entry name" value="type_I_hlyD"/>
    <property type="match status" value="1"/>
</dbReference>
<dbReference type="GO" id="GO:0005886">
    <property type="term" value="C:plasma membrane"/>
    <property type="evidence" value="ECO:0007669"/>
    <property type="project" value="UniProtKB-SubCell"/>
</dbReference>
<dbReference type="PANTHER" id="PTHR30386:SF17">
    <property type="entry name" value="ALKALINE PROTEASE SECRETION PROTEIN APRE"/>
    <property type="match status" value="1"/>
</dbReference>
<comment type="subcellular location">
    <subcellularLocation>
        <location evidence="1 9">Cell inner membrane</location>
        <topology evidence="1 9">Single-pass membrane protein</topology>
    </subcellularLocation>
</comment>
<dbReference type="PRINTS" id="PR01490">
    <property type="entry name" value="RTXTOXIND"/>
</dbReference>
<dbReference type="InterPro" id="IPR050739">
    <property type="entry name" value="MFP"/>
</dbReference>